<sequence>MRSTQTSRGWRAKALAAAATIAALSLLAACSGGGGGDTGGTGEAVEGKTLVAAQPVDLAPSSFLKTTFGNILAEYAVFETLTLISPESGEPEGVLASSWEIAPDQLSMDITLRDDVTFHSGKKFTADDVIFTLEKVQDPAEGAANEVIAANISAMDKISDTELKLTFAQPEVSMFDLFESMPIVNSESYADNAAGEVVDGTGRFSWDKWTPGSTLELKKYDGYRDAANTTLAGIEVQVIADASAMLSAVRSGSVQYAIGIPASDSTVLAQDPAFALVKTGGSSESLAFDVTQAPFDKPEVRQAIAYAIDRDRINDQVYGGQSRPTDLFWKEASPGYDEEQSNLYGYDMDKAAQLLASAGVSNTSFDLLAVNDPATLGAFQIIQNSLAELGLNATVTAVDSADYDQRKASGQMGAPVYLIGATESQSPGATLQTRVELRAEDNLTGFSSPEYTSLIQDVTTATDPEVIREALRAYNEYFLDQAFVLPIVQSQNISVRSSDVDGIGGTQAGFIRLDTASFTS</sequence>
<dbReference type="Gene3D" id="3.40.190.10">
    <property type="entry name" value="Periplasmic binding protein-like II"/>
    <property type="match status" value="1"/>
</dbReference>
<evidence type="ECO:0000259" key="2">
    <source>
        <dbReference type="Pfam" id="PF00496"/>
    </source>
</evidence>
<reference evidence="3 4" key="1">
    <citation type="submission" date="2018-08" db="EMBL/GenBank/DDBJ databases">
        <title>Microbacterium lemovicicum sp. nov., a bacterium isolated from a natural uranium-rich soil.</title>
        <authorList>
            <person name="ORTET P."/>
        </authorList>
    </citation>
    <scope>NUCLEOTIDE SEQUENCE [LARGE SCALE GENOMIC DNA]</scope>
    <source>
        <strain evidence="3 4">Viu22</strain>
    </source>
</reference>
<dbReference type="PANTHER" id="PTHR30290">
    <property type="entry name" value="PERIPLASMIC BINDING COMPONENT OF ABC TRANSPORTER"/>
    <property type="match status" value="1"/>
</dbReference>
<proteinExistence type="predicted"/>
<gene>
    <name evidence="3" type="primary">gsiB_2</name>
    <name evidence="3" type="ORF">CVS47_00310</name>
</gene>
<organism evidence="3 4">
    <name type="scientific">Microbacterium lemovicicum</name>
    <dbReference type="NCBI Taxonomy" id="1072463"/>
    <lineage>
        <taxon>Bacteria</taxon>
        <taxon>Bacillati</taxon>
        <taxon>Actinomycetota</taxon>
        <taxon>Actinomycetes</taxon>
        <taxon>Micrococcales</taxon>
        <taxon>Microbacteriaceae</taxon>
        <taxon>Microbacterium</taxon>
    </lineage>
</organism>
<evidence type="ECO:0000313" key="3">
    <source>
        <dbReference type="EMBL" id="AZS35713.1"/>
    </source>
</evidence>
<dbReference type="Gene3D" id="3.10.105.10">
    <property type="entry name" value="Dipeptide-binding Protein, Domain 3"/>
    <property type="match status" value="1"/>
</dbReference>
<keyword evidence="4" id="KW-1185">Reference proteome</keyword>
<dbReference type="CDD" id="cd00995">
    <property type="entry name" value="PBP2_NikA_DppA_OppA_like"/>
    <property type="match status" value="1"/>
</dbReference>
<dbReference type="InterPro" id="IPR030678">
    <property type="entry name" value="Peptide/Ni-bd"/>
</dbReference>
<dbReference type="InterPro" id="IPR000914">
    <property type="entry name" value="SBP_5_dom"/>
</dbReference>
<dbReference type="RefSeq" id="WP_164734581.1">
    <property type="nucleotide sequence ID" value="NZ_CP031423.1"/>
</dbReference>
<dbReference type="Gene3D" id="3.90.76.10">
    <property type="entry name" value="Dipeptide-binding Protein, Domain 1"/>
    <property type="match status" value="1"/>
</dbReference>
<dbReference type="InterPro" id="IPR039424">
    <property type="entry name" value="SBP_5"/>
</dbReference>
<dbReference type="GO" id="GO:1904680">
    <property type="term" value="F:peptide transmembrane transporter activity"/>
    <property type="evidence" value="ECO:0007669"/>
    <property type="project" value="TreeGrafter"/>
</dbReference>
<feature type="signal peptide" evidence="1">
    <location>
        <begin position="1"/>
        <end position="28"/>
    </location>
</feature>
<dbReference type="GO" id="GO:0015833">
    <property type="term" value="P:peptide transport"/>
    <property type="evidence" value="ECO:0007669"/>
    <property type="project" value="TreeGrafter"/>
</dbReference>
<keyword evidence="1" id="KW-0732">Signal</keyword>
<feature type="chain" id="PRO_5038414826" evidence="1">
    <location>
        <begin position="29"/>
        <end position="520"/>
    </location>
</feature>
<accession>A0A3S9W6Y7</accession>
<dbReference type="GO" id="GO:0043190">
    <property type="term" value="C:ATP-binding cassette (ABC) transporter complex"/>
    <property type="evidence" value="ECO:0007669"/>
    <property type="project" value="InterPro"/>
</dbReference>
<dbReference type="PIRSF" id="PIRSF002741">
    <property type="entry name" value="MppA"/>
    <property type="match status" value="1"/>
</dbReference>
<dbReference type="PROSITE" id="PS51257">
    <property type="entry name" value="PROKAR_LIPOPROTEIN"/>
    <property type="match status" value="1"/>
</dbReference>
<dbReference type="Pfam" id="PF00496">
    <property type="entry name" value="SBP_bac_5"/>
    <property type="match status" value="1"/>
</dbReference>
<dbReference type="GO" id="GO:0042597">
    <property type="term" value="C:periplasmic space"/>
    <property type="evidence" value="ECO:0007669"/>
    <property type="project" value="UniProtKB-ARBA"/>
</dbReference>
<feature type="domain" description="Solute-binding protein family 5" evidence="2">
    <location>
        <begin position="90"/>
        <end position="421"/>
    </location>
</feature>
<dbReference type="EMBL" id="CP031423">
    <property type="protein sequence ID" value="AZS35713.1"/>
    <property type="molecule type" value="Genomic_DNA"/>
</dbReference>
<dbReference type="KEGG" id="mlv:CVS47_00310"/>
<evidence type="ECO:0000256" key="1">
    <source>
        <dbReference type="SAM" id="SignalP"/>
    </source>
</evidence>
<evidence type="ECO:0000313" key="4">
    <source>
        <dbReference type="Proteomes" id="UP000276888"/>
    </source>
</evidence>
<dbReference type="AlphaFoldDB" id="A0A3S9W6Y7"/>
<dbReference type="Proteomes" id="UP000276888">
    <property type="component" value="Chromosome"/>
</dbReference>
<protein>
    <submittedName>
        <fullName evidence="3">Glutathione-binding protein GsiB</fullName>
    </submittedName>
</protein>
<dbReference type="SUPFAM" id="SSF53850">
    <property type="entry name" value="Periplasmic binding protein-like II"/>
    <property type="match status" value="1"/>
</dbReference>
<name>A0A3S9W6Y7_9MICO</name>